<dbReference type="InterPro" id="IPR022061">
    <property type="entry name" value="DUF3617"/>
</dbReference>
<gene>
    <name evidence="2" type="ORF">N0B51_09330</name>
</gene>
<sequence>MNRIVTAVAVLAGSTMLAACSKEPAAPRTADEVIAEAGKLEQPRPGRYETTVDLIDFSVPGIPQEQANAMKSMMGRASQEASSYCLTEAEAAKGFEESVRKMTEGQGQMKCEFGRFAVDGGKLDAALTCSGPQGMTADIALDGTASAEASTMHMTMVQKAAMMPGGQMRVEMRMNSKRTGDCE</sequence>
<evidence type="ECO:0000313" key="2">
    <source>
        <dbReference type="EMBL" id="MCT2559184.1"/>
    </source>
</evidence>
<keyword evidence="3" id="KW-1185">Reference proteome</keyword>
<proteinExistence type="predicted"/>
<dbReference type="EMBL" id="JAOAMV010000004">
    <property type="protein sequence ID" value="MCT2559184.1"/>
    <property type="molecule type" value="Genomic_DNA"/>
</dbReference>
<dbReference type="AlphaFoldDB" id="A0A9X2W263"/>
<reference evidence="2" key="1">
    <citation type="submission" date="2022-09" db="EMBL/GenBank/DDBJ databases">
        <title>The genome sequence of Tsuneonella sp. YG55.</title>
        <authorList>
            <person name="Liu Y."/>
        </authorList>
    </citation>
    <scope>NUCLEOTIDE SEQUENCE</scope>
    <source>
        <strain evidence="2">YG55</strain>
    </source>
</reference>
<name>A0A9X2W263_9SPHN</name>
<feature type="signal peptide" evidence="1">
    <location>
        <begin position="1"/>
        <end position="18"/>
    </location>
</feature>
<dbReference type="Pfam" id="PF12276">
    <property type="entry name" value="DUF3617"/>
    <property type="match status" value="1"/>
</dbReference>
<dbReference type="RefSeq" id="WP_259962056.1">
    <property type="nucleotide sequence ID" value="NZ_JAOAMV010000004.1"/>
</dbReference>
<feature type="chain" id="PRO_5040724571" evidence="1">
    <location>
        <begin position="19"/>
        <end position="183"/>
    </location>
</feature>
<comment type="caution">
    <text evidence="2">The sequence shown here is derived from an EMBL/GenBank/DDBJ whole genome shotgun (WGS) entry which is preliminary data.</text>
</comment>
<keyword evidence="1" id="KW-0732">Signal</keyword>
<evidence type="ECO:0000313" key="3">
    <source>
        <dbReference type="Proteomes" id="UP001142648"/>
    </source>
</evidence>
<evidence type="ECO:0000256" key="1">
    <source>
        <dbReference type="SAM" id="SignalP"/>
    </source>
</evidence>
<protein>
    <submittedName>
        <fullName evidence="2">DUF3617 domain-containing protein</fullName>
    </submittedName>
</protein>
<dbReference type="Proteomes" id="UP001142648">
    <property type="component" value="Unassembled WGS sequence"/>
</dbReference>
<organism evidence="2 3">
    <name type="scientific">Tsuneonella litorea</name>
    <dbReference type="NCBI Taxonomy" id="2976475"/>
    <lineage>
        <taxon>Bacteria</taxon>
        <taxon>Pseudomonadati</taxon>
        <taxon>Pseudomonadota</taxon>
        <taxon>Alphaproteobacteria</taxon>
        <taxon>Sphingomonadales</taxon>
        <taxon>Erythrobacteraceae</taxon>
        <taxon>Tsuneonella</taxon>
    </lineage>
</organism>
<dbReference type="PROSITE" id="PS51257">
    <property type="entry name" value="PROKAR_LIPOPROTEIN"/>
    <property type="match status" value="1"/>
</dbReference>
<accession>A0A9X2W263</accession>